<keyword evidence="6 8" id="KW-0863">Zinc-finger</keyword>
<keyword evidence="7 8" id="KW-0862">Zinc</keyword>
<protein>
    <recommendedName>
        <fullName evidence="10">TRAF-type domain-containing protein</fullName>
    </recommendedName>
</protein>
<keyword evidence="4 8" id="KW-0479">Metal-binding</keyword>
<dbReference type="OrthoDB" id="5947712at2759"/>
<evidence type="ECO:0000256" key="1">
    <source>
        <dbReference type="ARBA" id="ARBA00003051"/>
    </source>
</evidence>
<evidence type="ECO:0000256" key="2">
    <source>
        <dbReference type="ARBA" id="ARBA00004496"/>
    </source>
</evidence>
<sequence length="460" mass="54538">MTTIQFILDPTQLTKKDLAIYSCFICRDISFDDYLYQCSKGHTACKGCWARHLRTKKTCMECIEKINSLENLSTNRKLRELLFKKKFKCPYHYSNIIKSDDSEPLTNTGDGCKEIIIGEKLKNHIENCEYRFVKCKNEKNGCNFNSRFKLYHSHEDLCLYKYIPCFYCKSLIVKNNEINHQVECESFPVECKLCQNQFEKREINDHLANNCLESLIPCPLEEFGCKEKEKRSKIQDHLNGNHNTIFIEQIKKIHQLQNEIYNQNQSIINQNETISRQGQEINNLKENIHIIKKDLENFKLNLPTTTNEQFPEINKIQKPEIHTNYYKNFSYKNTWIIENYSKITSTICNVSFDPFNFEINLNKREINGENVVELSVYYCKDFEINVNFSFILQNHKKITTLKERFNKDFTEKYFLKKTAYGWQKAFREAINKKNGWLTKDDTMVLEITFKCSSIVKPLFS</sequence>
<gene>
    <name evidence="11" type="ORF">DICPUDRAFT_74976</name>
</gene>
<dbReference type="GeneID" id="10509930"/>
<dbReference type="KEGG" id="dpp:DICPUDRAFT_74976"/>
<dbReference type="OMA" id="HINDDCE"/>
<evidence type="ECO:0000256" key="8">
    <source>
        <dbReference type="PROSITE-ProRule" id="PRU00207"/>
    </source>
</evidence>
<dbReference type="GO" id="GO:0005737">
    <property type="term" value="C:cytoplasm"/>
    <property type="evidence" value="ECO:0000318"/>
    <property type="project" value="GO_Central"/>
</dbReference>
<evidence type="ECO:0000256" key="5">
    <source>
        <dbReference type="ARBA" id="ARBA00022737"/>
    </source>
</evidence>
<proteinExistence type="predicted"/>
<dbReference type="VEuPathDB" id="AmoebaDB:DICPUDRAFT_74976"/>
<dbReference type="eggNOG" id="KOG0297">
    <property type="taxonomic scope" value="Eukaryota"/>
</dbReference>
<name>F0Z9A2_DICPU</name>
<dbReference type="GO" id="GO:0008270">
    <property type="term" value="F:zinc ion binding"/>
    <property type="evidence" value="ECO:0007669"/>
    <property type="project" value="UniProtKB-KW"/>
</dbReference>
<dbReference type="InParanoid" id="F0Z9A2"/>
<evidence type="ECO:0000313" key="11">
    <source>
        <dbReference type="EMBL" id="EGC39434.1"/>
    </source>
</evidence>
<evidence type="ECO:0000256" key="9">
    <source>
        <dbReference type="SAM" id="Coils"/>
    </source>
</evidence>
<dbReference type="Proteomes" id="UP000001064">
    <property type="component" value="Unassembled WGS sequence"/>
</dbReference>
<keyword evidence="9" id="KW-0175">Coiled coil</keyword>
<feature type="coiled-coil region" evidence="9">
    <location>
        <begin position="267"/>
        <end position="301"/>
    </location>
</feature>
<comment type="subcellular location">
    <subcellularLocation>
        <location evidence="2">Cytoplasm</location>
    </subcellularLocation>
</comment>
<dbReference type="RefSeq" id="XP_003283992.1">
    <property type="nucleotide sequence ID" value="XM_003283944.1"/>
</dbReference>
<comment type="function">
    <text evidence="1">Probable adapter protein and signal transducer that links members of the tumor necrosis factor receptor family to different signaling pathways by association with the receptor cytoplasmic domain and kinases.</text>
</comment>
<feature type="zinc finger region" description="TRAF-type" evidence="8">
    <location>
        <begin position="180"/>
        <end position="235"/>
    </location>
</feature>
<reference evidence="12" key="1">
    <citation type="journal article" date="2011" name="Genome Biol.">
        <title>Comparative genomics of the social amoebae Dictyostelium discoideum and Dictyostelium purpureum.</title>
        <authorList>
            <consortium name="US DOE Joint Genome Institute (JGI-PGF)"/>
            <person name="Sucgang R."/>
            <person name="Kuo A."/>
            <person name="Tian X."/>
            <person name="Salerno W."/>
            <person name="Parikh A."/>
            <person name="Feasley C.L."/>
            <person name="Dalin E."/>
            <person name="Tu H."/>
            <person name="Huang E."/>
            <person name="Barry K."/>
            <person name="Lindquist E."/>
            <person name="Shapiro H."/>
            <person name="Bruce D."/>
            <person name="Schmutz J."/>
            <person name="Salamov A."/>
            <person name="Fey P."/>
            <person name="Gaudet P."/>
            <person name="Anjard C."/>
            <person name="Babu M.M."/>
            <person name="Basu S."/>
            <person name="Bushmanova Y."/>
            <person name="van der Wel H."/>
            <person name="Katoh-Kurasawa M."/>
            <person name="Dinh C."/>
            <person name="Coutinho P.M."/>
            <person name="Saito T."/>
            <person name="Elias M."/>
            <person name="Schaap P."/>
            <person name="Kay R.R."/>
            <person name="Henrissat B."/>
            <person name="Eichinger L."/>
            <person name="Rivero F."/>
            <person name="Putnam N.H."/>
            <person name="West C.M."/>
            <person name="Loomis W.F."/>
            <person name="Chisholm R.L."/>
            <person name="Shaulsky G."/>
            <person name="Strassmann J.E."/>
            <person name="Queller D.C."/>
            <person name="Kuspa A."/>
            <person name="Grigoriev I.V."/>
        </authorList>
    </citation>
    <scope>NUCLEOTIDE SEQUENCE [LARGE SCALE GENOMIC DNA]</scope>
    <source>
        <strain evidence="12">QSDP1</strain>
    </source>
</reference>
<dbReference type="SUPFAM" id="SSF49599">
    <property type="entry name" value="TRAF domain-like"/>
    <property type="match status" value="3"/>
</dbReference>
<dbReference type="InterPro" id="IPR001293">
    <property type="entry name" value="Znf_TRAF"/>
</dbReference>
<dbReference type="InterPro" id="IPR013083">
    <property type="entry name" value="Znf_RING/FYVE/PHD"/>
</dbReference>
<keyword evidence="12" id="KW-1185">Reference proteome</keyword>
<evidence type="ECO:0000256" key="3">
    <source>
        <dbReference type="ARBA" id="ARBA00022490"/>
    </source>
</evidence>
<evidence type="ECO:0000256" key="7">
    <source>
        <dbReference type="ARBA" id="ARBA00022833"/>
    </source>
</evidence>
<keyword evidence="3" id="KW-0963">Cytoplasm</keyword>
<dbReference type="EMBL" id="GL870957">
    <property type="protein sequence ID" value="EGC39434.1"/>
    <property type="molecule type" value="Genomic_DNA"/>
</dbReference>
<dbReference type="PANTHER" id="PTHR10131:SF65">
    <property type="entry name" value="RING FINGER PROTEIN DG17-RELATED"/>
    <property type="match status" value="1"/>
</dbReference>
<evidence type="ECO:0000256" key="4">
    <source>
        <dbReference type="ARBA" id="ARBA00022723"/>
    </source>
</evidence>
<evidence type="ECO:0000313" key="12">
    <source>
        <dbReference type="Proteomes" id="UP000001064"/>
    </source>
</evidence>
<keyword evidence="5" id="KW-0677">Repeat</keyword>
<dbReference type="STRING" id="5786.F0Z9A2"/>
<evidence type="ECO:0000259" key="10">
    <source>
        <dbReference type="PROSITE" id="PS50145"/>
    </source>
</evidence>
<dbReference type="Gene3D" id="3.30.40.10">
    <property type="entry name" value="Zinc/RING finger domain, C3HC4 (zinc finger)"/>
    <property type="match status" value="3"/>
</dbReference>
<evidence type="ECO:0000256" key="6">
    <source>
        <dbReference type="ARBA" id="ARBA00022771"/>
    </source>
</evidence>
<accession>F0Z9A2</accession>
<dbReference type="PANTHER" id="PTHR10131">
    <property type="entry name" value="TNF RECEPTOR ASSOCIATED FACTOR"/>
    <property type="match status" value="1"/>
</dbReference>
<dbReference type="SUPFAM" id="SSF57850">
    <property type="entry name" value="RING/U-box"/>
    <property type="match status" value="1"/>
</dbReference>
<dbReference type="Pfam" id="PF02176">
    <property type="entry name" value="zf-TRAF"/>
    <property type="match status" value="2"/>
</dbReference>
<organism evidence="11 12">
    <name type="scientific">Dictyostelium purpureum</name>
    <name type="common">Slime mold</name>
    <dbReference type="NCBI Taxonomy" id="5786"/>
    <lineage>
        <taxon>Eukaryota</taxon>
        <taxon>Amoebozoa</taxon>
        <taxon>Evosea</taxon>
        <taxon>Eumycetozoa</taxon>
        <taxon>Dictyostelia</taxon>
        <taxon>Dictyosteliales</taxon>
        <taxon>Dictyosteliaceae</taxon>
        <taxon>Dictyostelium</taxon>
    </lineage>
</organism>
<dbReference type="PROSITE" id="PS50145">
    <property type="entry name" value="ZF_TRAF"/>
    <property type="match status" value="1"/>
</dbReference>
<feature type="domain" description="TRAF-type" evidence="10">
    <location>
        <begin position="180"/>
        <end position="235"/>
    </location>
</feature>
<dbReference type="AlphaFoldDB" id="F0Z9A2"/>